<gene>
    <name evidence="3" type="ORF">SVIM_LOCUS431465</name>
</gene>
<sequence length="280" mass="32283">MRAFAVPTDYYRCCYSSYPCLLLPPSFTNTKLSSFSPKFASLSSQTTHRLPSQFRPTRPRCSNSGSSTFFDEDDDDDDDGYCSYVGEEESEDTVREDGVFIEIKKLQKNSRRIRSKISINATLDTVWKILTDYEKLADFIPSLAVSKLIDKRDKFARLYQIGQQNLAFGLKFNAKAILDCYERDLQILASGEKRDIEFKMTEGDFHFFEGKWCIEQLTKPKTEDSVGQEYETTLSYLVDVKPKLWLPVNLIEGRICKEIKSNLSCIREEAQKVMMLCNDQ</sequence>
<dbReference type="SUPFAM" id="SSF55961">
    <property type="entry name" value="Bet v1-like"/>
    <property type="match status" value="1"/>
</dbReference>
<dbReference type="CDD" id="cd08866">
    <property type="entry name" value="SRPBCC_11"/>
    <property type="match status" value="1"/>
</dbReference>
<reference evidence="3" key="1">
    <citation type="submission" date="2019-03" db="EMBL/GenBank/DDBJ databases">
        <authorList>
            <person name="Mank J."/>
            <person name="Almeida P."/>
        </authorList>
    </citation>
    <scope>NUCLEOTIDE SEQUENCE</scope>
    <source>
        <strain evidence="3">78183</strain>
    </source>
</reference>
<accession>A0A6N2MWW9</accession>
<feature type="region of interest" description="Disordered" evidence="1">
    <location>
        <begin position="46"/>
        <end position="77"/>
    </location>
</feature>
<evidence type="ECO:0000313" key="3">
    <source>
        <dbReference type="EMBL" id="VFU58920.1"/>
    </source>
</evidence>
<protein>
    <recommendedName>
        <fullName evidence="2">Coenzyme Q-binding protein COQ10 START domain-containing protein</fullName>
    </recommendedName>
</protein>
<dbReference type="PANTHER" id="PTHR34060">
    <property type="entry name" value="POLYKETIDE CYCLASE / DEHYDRASE AND LIPID TRANSPORT PROTEIN"/>
    <property type="match status" value="1"/>
</dbReference>
<name>A0A6N2MWW9_SALVM</name>
<dbReference type="InterPro" id="IPR023393">
    <property type="entry name" value="START-like_dom_sf"/>
</dbReference>
<feature type="compositionally biased region" description="Polar residues" evidence="1">
    <location>
        <begin position="60"/>
        <end position="69"/>
    </location>
</feature>
<dbReference type="InterPro" id="IPR005031">
    <property type="entry name" value="COQ10_START"/>
</dbReference>
<evidence type="ECO:0000256" key="1">
    <source>
        <dbReference type="SAM" id="MobiDB-lite"/>
    </source>
</evidence>
<dbReference type="Gene3D" id="3.30.530.20">
    <property type="match status" value="1"/>
</dbReference>
<feature type="domain" description="Coenzyme Q-binding protein COQ10 START" evidence="2">
    <location>
        <begin position="119"/>
        <end position="262"/>
    </location>
</feature>
<dbReference type="PANTHER" id="PTHR34060:SF1">
    <property type="entry name" value="POLYKETIDE CYCLASE _ DEHYDRASE AND LIPID TRANSPORT PROTEIN"/>
    <property type="match status" value="1"/>
</dbReference>
<dbReference type="AlphaFoldDB" id="A0A6N2MWW9"/>
<proteinExistence type="predicted"/>
<dbReference type="EMBL" id="CAADRP010002007">
    <property type="protein sequence ID" value="VFU58920.1"/>
    <property type="molecule type" value="Genomic_DNA"/>
</dbReference>
<organism evidence="3">
    <name type="scientific">Salix viminalis</name>
    <name type="common">Common osier</name>
    <name type="synonym">Basket willow</name>
    <dbReference type="NCBI Taxonomy" id="40686"/>
    <lineage>
        <taxon>Eukaryota</taxon>
        <taxon>Viridiplantae</taxon>
        <taxon>Streptophyta</taxon>
        <taxon>Embryophyta</taxon>
        <taxon>Tracheophyta</taxon>
        <taxon>Spermatophyta</taxon>
        <taxon>Magnoliopsida</taxon>
        <taxon>eudicotyledons</taxon>
        <taxon>Gunneridae</taxon>
        <taxon>Pentapetalae</taxon>
        <taxon>rosids</taxon>
        <taxon>fabids</taxon>
        <taxon>Malpighiales</taxon>
        <taxon>Salicaceae</taxon>
        <taxon>Saliceae</taxon>
        <taxon>Salix</taxon>
    </lineage>
</organism>
<evidence type="ECO:0000259" key="2">
    <source>
        <dbReference type="Pfam" id="PF03364"/>
    </source>
</evidence>
<dbReference type="Pfam" id="PF03364">
    <property type="entry name" value="Polyketide_cyc"/>
    <property type="match status" value="1"/>
</dbReference>